<name>A0A7R7IF99_9FIRM</name>
<dbReference type="KEGG" id="ahb:bsdtb5_42540"/>
<dbReference type="AlphaFoldDB" id="A0A7R7IF99"/>
<dbReference type="EMBL" id="AP024169">
    <property type="protein sequence ID" value="BCN32959.1"/>
    <property type="molecule type" value="Genomic_DNA"/>
</dbReference>
<evidence type="ECO:0000313" key="2">
    <source>
        <dbReference type="Proteomes" id="UP000595897"/>
    </source>
</evidence>
<keyword evidence="2" id="KW-1185">Reference proteome</keyword>
<evidence type="ECO:0000313" key="1">
    <source>
        <dbReference type="EMBL" id="BCN32959.1"/>
    </source>
</evidence>
<dbReference type="Proteomes" id="UP000595897">
    <property type="component" value="Chromosome"/>
</dbReference>
<reference evidence="1 2" key="1">
    <citation type="submission" date="2020-11" db="EMBL/GenBank/DDBJ databases">
        <title>Draft genome sequencing of a Lachnospiraceae strain isolated from anoxic soil subjected to BSD treatment.</title>
        <authorList>
            <person name="Uek A."/>
            <person name="Tonouchi A."/>
        </authorList>
    </citation>
    <scope>NUCLEOTIDE SEQUENCE [LARGE SCALE GENOMIC DNA]</scope>
    <source>
        <strain evidence="1 2">TB5</strain>
    </source>
</reference>
<protein>
    <recommendedName>
        <fullName evidence="3">Deacetylase PdaC domain-containing protein</fullName>
    </recommendedName>
</protein>
<gene>
    <name evidence="1" type="ORF">bsdtb5_42540</name>
</gene>
<accession>A0A7R7IF99</accession>
<dbReference type="RefSeq" id="WP_271713954.1">
    <property type="nucleotide sequence ID" value="NZ_AP024169.1"/>
</dbReference>
<proteinExistence type="predicted"/>
<sequence>MKKLYIIICLVISMGALFLGYKNIEAKQSLSFNIKEYQNQKGTGKTVKVDGIKDQKKGKKINTLLLEDSKAVLSPYDLNDENVTVMMDVNYSYVEESNQLIVIYKGIYNNKTAAHPTVFYAISNIDLSKAKRIDDSNNIDIKKLTKAIQEGKFTVIAESDELKQAQKEYLLSISSKDYNQMFRNINFKEKNGKIILPEVFLIKKENKTTVILPTFHALGDYAEIEVNTKDVQ</sequence>
<evidence type="ECO:0008006" key="3">
    <source>
        <dbReference type="Google" id="ProtNLM"/>
    </source>
</evidence>
<organism evidence="1 2">
    <name type="scientific">Anaeromicropila herbilytica</name>
    <dbReference type="NCBI Taxonomy" id="2785025"/>
    <lineage>
        <taxon>Bacteria</taxon>
        <taxon>Bacillati</taxon>
        <taxon>Bacillota</taxon>
        <taxon>Clostridia</taxon>
        <taxon>Lachnospirales</taxon>
        <taxon>Lachnospiraceae</taxon>
        <taxon>Anaeromicropila</taxon>
    </lineage>
</organism>